<reference evidence="2" key="1">
    <citation type="submission" date="2022-01" db="EMBL/GenBank/DDBJ databases">
        <authorList>
            <person name="Wang Y."/>
        </authorList>
    </citation>
    <scope>NUCLEOTIDE SEQUENCE</scope>
    <source>
        <strain evidence="2">WB101</strain>
    </source>
</reference>
<feature type="binding site" evidence="1">
    <location>
        <position position="330"/>
    </location>
    <ligand>
        <name>a divalent metal cation</name>
        <dbReference type="ChEBI" id="CHEBI:60240"/>
    </ligand>
</feature>
<comment type="function">
    <text evidence="1">Catalyzes the epimerization of D-tagaturonate (D-TagA) to D-fructuronate (D-FruA).</text>
</comment>
<dbReference type="Proteomes" id="UP001165366">
    <property type="component" value="Unassembled WGS sequence"/>
</dbReference>
<reference evidence="2" key="2">
    <citation type="submission" date="2024-05" db="EMBL/GenBank/DDBJ databases">
        <title>Rhodohalobacter halophilus gen. nov., sp. nov., a moderately halophilic member of the family Balneolaceae.</title>
        <authorList>
            <person name="Xia J."/>
        </authorList>
    </citation>
    <scope>NUCLEOTIDE SEQUENCE</scope>
    <source>
        <strain evidence="2">WB101</strain>
    </source>
</reference>
<comment type="caution">
    <text evidence="2">The sequence shown here is derived from an EMBL/GenBank/DDBJ whole genome shotgun (WGS) entry which is preliminary data.</text>
</comment>
<comment type="similarity">
    <text evidence="1">Belongs to the UxaE family.</text>
</comment>
<accession>A0ABS9KHH5</accession>
<dbReference type="Pfam" id="PF16257">
    <property type="entry name" value="UxaE"/>
    <property type="match status" value="1"/>
</dbReference>
<sequence length="508" mass="57688">MSNNKIHKNKINECKDLFDFFKNVHIYDNSLNDTDGFCFFMIKDGLDKFLILMSESANLNDSGFEGEIIEINSQPFLKCELTHKNAEALRSTFDFTNPVLIGKVDSYGLGDRLGNAGPAHLKAIWDSGFKPVLAQQSIRELERTNRSAEEVLDAASWSVFQEGYTNGFGADADHLKTTDDIDRMVKAGYTMFTIDPSEFVVNEAMNMDLDELEVNYNKLPWSDLDAQPEVQRAHYSKTSSPLSNGSILNPSEKEVLTGMVKYGKVINHTKKLVDYLKGEYPDHPAEIELSVDETDQPTTPFEHYLIAAEMQRLRIDLVSLAPRFCGDFEKGIDFKGDLEQFREEYELHLAIAEKFGGYKLSIHSGSDKFSVYEVIGSLDSGAVHVKTAGTSYLEALRTIAEVNPDLFREIMKFSLTRFEEDKKTYHISADVNQIPNPYELEDNQLVELLDDNHARQVLHVAYGSVLAGAASKENKYKERLMKSLAEHEEIYEQNLEKHFIKHLKPFNQ</sequence>
<proteinExistence type="inferred from homology"/>
<feature type="active site" description="Proton acceptor" evidence="1">
    <location>
        <position position="173"/>
    </location>
</feature>
<dbReference type="HAMAP" id="MF_02243">
    <property type="entry name" value="UxaE"/>
    <property type="match status" value="1"/>
</dbReference>
<evidence type="ECO:0000313" key="3">
    <source>
        <dbReference type="Proteomes" id="UP001165366"/>
    </source>
</evidence>
<dbReference type="RefSeq" id="WP_237855670.1">
    <property type="nucleotide sequence ID" value="NZ_JAKLWS010000030.1"/>
</dbReference>
<keyword evidence="1" id="KW-0479">Metal-binding</keyword>
<comment type="cofactor">
    <cofactor evidence="1">
        <name>a divalent metal cation</name>
        <dbReference type="ChEBI" id="CHEBI:60240"/>
    </cofactor>
</comment>
<feature type="active site" description="Proton donor" evidence="1">
    <location>
        <position position="288"/>
    </location>
</feature>
<comment type="catalytic activity">
    <reaction evidence="1">
        <text>keto-D-tagaturonate = keto-D-fructuronate</text>
        <dbReference type="Rhea" id="RHEA:51656"/>
        <dbReference type="ChEBI" id="CHEBI:17886"/>
        <dbReference type="ChEBI" id="CHEBI:59881"/>
        <dbReference type="EC" id="5.1.2.7"/>
    </reaction>
</comment>
<evidence type="ECO:0000313" key="2">
    <source>
        <dbReference type="EMBL" id="MCG2590298.1"/>
    </source>
</evidence>
<protein>
    <recommendedName>
        <fullName evidence="1">Tagaturonate/fructuronate epimerase</fullName>
        <shortName evidence="1">D-TagA/D-FruA epimerase</shortName>
        <ecNumber evidence="1">5.1.2.7</ecNumber>
    </recommendedName>
</protein>
<evidence type="ECO:0000256" key="1">
    <source>
        <dbReference type="HAMAP-Rule" id="MF_02243"/>
    </source>
</evidence>
<dbReference type="EMBL" id="JAKLWS010000030">
    <property type="protein sequence ID" value="MCG2590298.1"/>
    <property type="molecule type" value="Genomic_DNA"/>
</dbReference>
<keyword evidence="1" id="KW-0413">Isomerase</keyword>
<gene>
    <name evidence="1" type="primary">uxaE</name>
    <name evidence="2" type="ORF">L6773_17105</name>
</gene>
<name>A0ABS9KHH5_9BACT</name>
<organism evidence="2 3">
    <name type="scientific">Rhodohalobacter sulfatireducens</name>
    <dbReference type="NCBI Taxonomy" id="2911366"/>
    <lineage>
        <taxon>Bacteria</taxon>
        <taxon>Pseudomonadati</taxon>
        <taxon>Balneolota</taxon>
        <taxon>Balneolia</taxon>
        <taxon>Balneolales</taxon>
        <taxon>Balneolaceae</taxon>
        <taxon>Rhodohalobacter</taxon>
    </lineage>
</organism>
<feature type="binding site" evidence="1">
    <location>
        <position position="363"/>
    </location>
    <ligand>
        <name>a divalent metal cation</name>
        <dbReference type="ChEBI" id="CHEBI:60240"/>
    </ligand>
</feature>
<dbReference type="EC" id="5.1.2.7" evidence="1"/>
<dbReference type="InterPro" id="IPR032586">
    <property type="entry name" value="UxaE"/>
</dbReference>
<keyword evidence="3" id="KW-1185">Reference proteome</keyword>
<feature type="binding site" evidence="1">
    <location>
        <position position="174"/>
    </location>
    <ligand>
        <name>a divalent metal cation</name>
        <dbReference type="ChEBI" id="CHEBI:60240"/>
    </ligand>
</feature>